<gene>
    <name evidence="1" type="ORF">LLUT_LOCUS26464</name>
</gene>
<dbReference type="EMBL" id="CAXHTB010000018">
    <property type="protein sequence ID" value="CAL0325404.1"/>
    <property type="molecule type" value="Genomic_DNA"/>
</dbReference>
<accession>A0AAV1XWU4</accession>
<evidence type="ECO:0000313" key="2">
    <source>
        <dbReference type="Proteomes" id="UP001497480"/>
    </source>
</evidence>
<keyword evidence="2" id="KW-1185">Reference proteome</keyword>
<dbReference type="Proteomes" id="UP001497480">
    <property type="component" value="Unassembled WGS sequence"/>
</dbReference>
<organism evidence="1 2">
    <name type="scientific">Lupinus luteus</name>
    <name type="common">European yellow lupine</name>
    <dbReference type="NCBI Taxonomy" id="3873"/>
    <lineage>
        <taxon>Eukaryota</taxon>
        <taxon>Viridiplantae</taxon>
        <taxon>Streptophyta</taxon>
        <taxon>Embryophyta</taxon>
        <taxon>Tracheophyta</taxon>
        <taxon>Spermatophyta</taxon>
        <taxon>Magnoliopsida</taxon>
        <taxon>eudicotyledons</taxon>
        <taxon>Gunneridae</taxon>
        <taxon>Pentapetalae</taxon>
        <taxon>rosids</taxon>
        <taxon>fabids</taxon>
        <taxon>Fabales</taxon>
        <taxon>Fabaceae</taxon>
        <taxon>Papilionoideae</taxon>
        <taxon>50 kb inversion clade</taxon>
        <taxon>genistoids sensu lato</taxon>
        <taxon>core genistoids</taxon>
        <taxon>Genisteae</taxon>
        <taxon>Lupinus</taxon>
    </lineage>
</organism>
<reference evidence="1 2" key="1">
    <citation type="submission" date="2024-03" db="EMBL/GenBank/DDBJ databases">
        <authorList>
            <person name="Martinez-Hernandez J."/>
        </authorList>
    </citation>
    <scope>NUCLEOTIDE SEQUENCE [LARGE SCALE GENOMIC DNA]</scope>
</reference>
<sequence length="248" mass="28129">MSIDQIVVKELKDESDFDAIASSDGYISICGFGSLLSEKSARSTFPDLTGFRIATLTGFRRVFNVVGGFFFSHGITNIKTEEIAALSVVPCEGETILLTVFEIKKTEERFHFSIPAFIIREREYRFLAVVPESLDGKPHANPAVLCASSTDEEFFKFKCTEGREIYFRQYGDYKVHKIWRDDVLPCRVYLRHCVLAAKSLGDEAYNNFLDHTFLADCKTTIRQYFENVGTSIMDEEPPESLKTRYGGS</sequence>
<dbReference type="PANTHER" id="PTHR35748">
    <property type="entry name" value="OS05G0358400 PROTEIN"/>
    <property type="match status" value="1"/>
</dbReference>
<dbReference type="AlphaFoldDB" id="A0AAV1XWU4"/>
<proteinExistence type="predicted"/>
<dbReference type="PANTHER" id="PTHR35748:SF2">
    <property type="entry name" value="GAMMA-GLUTAMYL CYCLOTRANSFERASE-RELATED"/>
    <property type="match status" value="1"/>
</dbReference>
<comment type="caution">
    <text evidence="1">The sequence shown here is derived from an EMBL/GenBank/DDBJ whole genome shotgun (WGS) entry which is preliminary data.</text>
</comment>
<evidence type="ECO:0000313" key="1">
    <source>
        <dbReference type="EMBL" id="CAL0325404.1"/>
    </source>
</evidence>
<name>A0AAV1XWU4_LUPLU</name>
<protein>
    <submittedName>
        <fullName evidence="1">Uncharacterized protein</fullName>
    </submittedName>
</protein>